<gene>
    <name evidence="6" type="ORF">UCMB321_5620</name>
    <name evidence="5" type="ORF">UCMB321_5709</name>
</gene>
<evidence type="ECO:0000256" key="3">
    <source>
        <dbReference type="ARBA" id="ARBA00023163"/>
    </source>
</evidence>
<dbReference type="Proteomes" id="UP000031535">
    <property type="component" value="Unassembled WGS sequence"/>
</dbReference>
<organism evidence="5 7">
    <name type="scientific">Pseudomonas batumici</name>
    <dbReference type="NCBI Taxonomy" id="226910"/>
    <lineage>
        <taxon>Bacteria</taxon>
        <taxon>Pseudomonadati</taxon>
        <taxon>Pseudomonadota</taxon>
        <taxon>Gammaproteobacteria</taxon>
        <taxon>Pseudomonadales</taxon>
        <taxon>Pseudomonadaceae</taxon>
        <taxon>Pseudomonas</taxon>
    </lineage>
</organism>
<name>A0A0C2I0K5_9PSED</name>
<dbReference type="GO" id="GO:0006950">
    <property type="term" value="P:response to stress"/>
    <property type="evidence" value="ECO:0007669"/>
    <property type="project" value="TreeGrafter"/>
</dbReference>
<protein>
    <submittedName>
        <fullName evidence="5">Transcriptional regulator, MarR family</fullName>
    </submittedName>
</protein>
<dbReference type="AlphaFoldDB" id="A0A0C2I0K5"/>
<dbReference type="PROSITE" id="PS50995">
    <property type="entry name" value="HTH_MARR_2"/>
    <property type="match status" value="1"/>
</dbReference>
<dbReference type="InterPro" id="IPR036388">
    <property type="entry name" value="WH-like_DNA-bd_sf"/>
</dbReference>
<proteinExistence type="predicted"/>
<sequence>MSKPLEQLHKHISAGLVVASRHWRRVCQATLVNYGISEACAMPLLLVGRMGPGVRQVTVAQEAGMESPSLVRLLDQLCNAGYVLRSEDPSDRRAKCLSLTEAGERLMQDIEIELIRLRSEVLDGIEPGDLEAALRVIRAFEAAGQNLGVANP</sequence>
<dbReference type="InterPro" id="IPR039422">
    <property type="entry name" value="MarR/SlyA-like"/>
</dbReference>
<dbReference type="Pfam" id="PF12802">
    <property type="entry name" value="MarR_2"/>
    <property type="match status" value="1"/>
</dbReference>
<accession>A0A0C2I0K5</accession>
<dbReference type="Gene3D" id="1.10.10.10">
    <property type="entry name" value="Winged helix-like DNA-binding domain superfamily/Winged helix DNA-binding domain"/>
    <property type="match status" value="1"/>
</dbReference>
<dbReference type="GO" id="GO:0003700">
    <property type="term" value="F:DNA-binding transcription factor activity"/>
    <property type="evidence" value="ECO:0007669"/>
    <property type="project" value="InterPro"/>
</dbReference>
<dbReference type="OrthoDB" id="6002259at2"/>
<feature type="domain" description="HTH marR-type" evidence="4">
    <location>
        <begin position="1"/>
        <end position="142"/>
    </location>
</feature>
<dbReference type="InterPro" id="IPR000835">
    <property type="entry name" value="HTH_MarR-typ"/>
</dbReference>
<evidence type="ECO:0000313" key="5">
    <source>
        <dbReference type="EMBL" id="KIH80500.1"/>
    </source>
</evidence>
<dbReference type="InterPro" id="IPR036390">
    <property type="entry name" value="WH_DNA-bd_sf"/>
</dbReference>
<keyword evidence="7" id="KW-1185">Reference proteome</keyword>
<dbReference type="STRING" id="226910.UCMB321_5620"/>
<dbReference type="PANTHER" id="PTHR33164:SF64">
    <property type="entry name" value="TRANSCRIPTIONAL REGULATOR SLYA"/>
    <property type="match status" value="1"/>
</dbReference>
<dbReference type="EMBL" id="JXDG01000112">
    <property type="protein sequence ID" value="KIH80500.1"/>
    <property type="molecule type" value="Genomic_DNA"/>
</dbReference>
<dbReference type="RefSeq" id="WP_040071950.1">
    <property type="nucleotide sequence ID" value="NZ_CP144470.1"/>
</dbReference>
<evidence type="ECO:0000313" key="7">
    <source>
        <dbReference type="Proteomes" id="UP000031535"/>
    </source>
</evidence>
<reference evidence="5 7" key="1">
    <citation type="submission" date="2015-01" db="EMBL/GenBank/DDBJ databases">
        <title>Complete genome of Pseudomonas batumici UCM B-321 producer of the batumin antibiotic with strong antistaphilococcal and potential anticancer activity.</title>
        <authorList>
            <person name="Klochko V.V."/>
            <person name="Zelena L.B."/>
            <person name="Elena K.A."/>
            <person name="Reva O.N."/>
        </authorList>
    </citation>
    <scope>NUCLEOTIDE SEQUENCE [LARGE SCALE GENOMIC DNA]</scope>
    <source>
        <strain evidence="5 7">UCM B-321</strain>
    </source>
</reference>
<evidence type="ECO:0000256" key="1">
    <source>
        <dbReference type="ARBA" id="ARBA00023015"/>
    </source>
</evidence>
<dbReference type="SMART" id="SM00347">
    <property type="entry name" value="HTH_MARR"/>
    <property type="match status" value="1"/>
</dbReference>
<evidence type="ECO:0000259" key="4">
    <source>
        <dbReference type="PROSITE" id="PS50995"/>
    </source>
</evidence>
<keyword evidence="3" id="KW-0804">Transcription</keyword>
<evidence type="ECO:0000256" key="2">
    <source>
        <dbReference type="ARBA" id="ARBA00023125"/>
    </source>
</evidence>
<evidence type="ECO:0000313" key="6">
    <source>
        <dbReference type="EMBL" id="KIH80589.1"/>
    </source>
</evidence>
<dbReference type="PATRIC" id="fig|226910.6.peg.5607"/>
<dbReference type="PANTHER" id="PTHR33164">
    <property type="entry name" value="TRANSCRIPTIONAL REGULATOR, MARR FAMILY"/>
    <property type="match status" value="1"/>
</dbReference>
<comment type="caution">
    <text evidence="5">The sequence shown here is derived from an EMBL/GenBank/DDBJ whole genome shotgun (WGS) entry which is preliminary data.</text>
</comment>
<dbReference type="GO" id="GO:0003677">
    <property type="term" value="F:DNA binding"/>
    <property type="evidence" value="ECO:0007669"/>
    <property type="project" value="UniProtKB-KW"/>
</dbReference>
<dbReference type="EMBL" id="JXDG01000082">
    <property type="protein sequence ID" value="KIH80589.1"/>
    <property type="molecule type" value="Genomic_DNA"/>
</dbReference>
<keyword evidence="1" id="KW-0805">Transcription regulation</keyword>
<keyword evidence="2" id="KW-0238">DNA-binding</keyword>
<dbReference type="SUPFAM" id="SSF46785">
    <property type="entry name" value="Winged helix' DNA-binding domain"/>
    <property type="match status" value="1"/>
</dbReference>
<dbReference type="PRINTS" id="PR00598">
    <property type="entry name" value="HTHMARR"/>
</dbReference>